<evidence type="ECO:0000313" key="4">
    <source>
        <dbReference type="EMBL" id="PWF41455.1"/>
    </source>
</evidence>
<keyword evidence="1" id="KW-0645">Protease</keyword>
<name>A0A2U2HDY6_9BURK</name>
<keyword evidence="2" id="KW-0378">Hydrolase</keyword>
<evidence type="ECO:0000256" key="2">
    <source>
        <dbReference type="ARBA" id="ARBA00022801"/>
    </source>
</evidence>
<dbReference type="EMBL" id="PXWF02000312">
    <property type="protein sequence ID" value="PWF41455.1"/>
    <property type="molecule type" value="Genomic_DNA"/>
</dbReference>
<evidence type="ECO:0000259" key="3">
    <source>
        <dbReference type="PROSITE" id="PS51829"/>
    </source>
</evidence>
<dbReference type="Gene3D" id="2.60.120.260">
    <property type="entry name" value="Galactose-binding domain-like"/>
    <property type="match status" value="1"/>
</dbReference>
<dbReference type="InterPro" id="IPR002884">
    <property type="entry name" value="P_dom"/>
</dbReference>
<accession>A0A2U2HDY6</accession>
<dbReference type="InterPro" id="IPR008979">
    <property type="entry name" value="Galactose-bd-like_sf"/>
</dbReference>
<gene>
    <name evidence="4" type="ORF">C7C56_024735</name>
</gene>
<dbReference type="SUPFAM" id="SSF49785">
    <property type="entry name" value="Galactose-binding domain-like"/>
    <property type="match status" value="1"/>
</dbReference>
<organism evidence="4 5">
    <name type="scientific">Massilia glaciei</name>
    <dbReference type="NCBI Taxonomy" id="1524097"/>
    <lineage>
        <taxon>Bacteria</taxon>
        <taxon>Pseudomonadati</taxon>
        <taxon>Pseudomonadota</taxon>
        <taxon>Betaproteobacteria</taxon>
        <taxon>Burkholderiales</taxon>
        <taxon>Oxalobacteraceae</taxon>
        <taxon>Telluria group</taxon>
        <taxon>Massilia</taxon>
    </lineage>
</organism>
<dbReference type="PROSITE" id="PS51829">
    <property type="entry name" value="P_HOMO_B"/>
    <property type="match status" value="1"/>
</dbReference>
<proteinExistence type="predicted"/>
<dbReference type="OrthoDB" id="1676884at2"/>
<dbReference type="GO" id="GO:0004252">
    <property type="term" value="F:serine-type endopeptidase activity"/>
    <property type="evidence" value="ECO:0007669"/>
    <property type="project" value="InterPro"/>
</dbReference>
<dbReference type="Proteomes" id="UP000241421">
    <property type="component" value="Unassembled WGS sequence"/>
</dbReference>
<keyword evidence="5" id="KW-1185">Reference proteome</keyword>
<reference evidence="4 5" key="1">
    <citation type="submission" date="2018-04" db="EMBL/GenBank/DDBJ databases">
        <title>Massilia violaceinigra sp. nov., a novel purple-pigmented bacterium isolated from Tianshan glacier, Xinjiang, China.</title>
        <authorList>
            <person name="Wang H."/>
        </authorList>
    </citation>
    <scope>NUCLEOTIDE SEQUENCE [LARGE SCALE GENOMIC DNA]</scope>
    <source>
        <strain evidence="4 5">B448-2</strain>
    </source>
</reference>
<comment type="caution">
    <text evidence="4">The sequence shown here is derived from an EMBL/GenBank/DDBJ whole genome shotgun (WGS) entry which is preliminary data.</text>
</comment>
<feature type="domain" description="P/Homo B" evidence="3">
    <location>
        <begin position="1"/>
        <end position="99"/>
    </location>
</feature>
<dbReference type="Pfam" id="PF01483">
    <property type="entry name" value="P_proprotein"/>
    <property type="match status" value="1"/>
</dbReference>
<protein>
    <recommendedName>
        <fullName evidence="3">P/Homo B domain-containing protein</fullName>
    </recommendedName>
</protein>
<sequence>MADGGRLAHIAVKLDITHSHIGDLKVSLVPPSGIGVPLHDRSGGDGAKLIQTYSSASLPDLAALRGKPMQGTVRLQVSDLATRDVGKLNSWSLDIDLND</sequence>
<evidence type="ECO:0000313" key="5">
    <source>
        <dbReference type="Proteomes" id="UP000241421"/>
    </source>
</evidence>
<dbReference type="AlphaFoldDB" id="A0A2U2HDY6"/>
<evidence type="ECO:0000256" key="1">
    <source>
        <dbReference type="ARBA" id="ARBA00022670"/>
    </source>
</evidence>
<dbReference type="GO" id="GO:0006508">
    <property type="term" value="P:proteolysis"/>
    <property type="evidence" value="ECO:0007669"/>
    <property type="project" value="UniProtKB-KW"/>
</dbReference>